<dbReference type="AlphaFoldDB" id="A0AAU8NDL9"/>
<dbReference type="PROSITE" id="PS50850">
    <property type="entry name" value="MFS"/>
    <property type="match status" value="1"/>
</dbReference>
<proteinExistence type="predicted"/>
<organism evidence="8">
    <name type="scientific">Paenibacillus sp. AN1007</name>
    <dbReference type="NCBI Taxonomy" id="3151385"/>
    <lineage>
        <taxon>Bacteria</taxon>
        <taxon>Bacillati</taxon>
        <taxon>Bacillota</taxon>
        <taxon>Bacilli</taxon>
        <taxon>Bacillales</taxon>
        <taxon>Paenibacillaceae</taxon>
        <taxon>Paenibacillus</taxon>
    </lineage>
</organism>
<dbReference type="InterPro" id="IPR036259">
    <property type="entry name" value="MFS_trans_sf"/>
</dbReference>
<dbReference type="InterPro" id="IPR020846">
    <property type="entry name" value="MFS_dom"/>
</dbReference>
<dbReference type="PANTHER" id="PTHR23501:SF190">
    <property type="entry name" value="MAJOR FACILITATOR SUPERFAMILY MFS_1"/>
    <property type="match status" value="1"/>
</dbReference>
<evidence type="ECO:0000256" key="1">
    <source>
        <dbReference type="ARBA" id="ARBA00004651"/>
    </source>
</evidence>
<feature type="transmembrane region" description="Helical" evidence="6">
    <location>
        <begin position="306"/>
        <end position="327"/>
    </location>
</feature>
<sequence length="531" mass="56662">MQKEMKWPLILFAVGVFMAALDNGIITSSLTTLNASFGVSPTWGAWTITLYTLGLAISVPIAGKLSDRFGRKKLFLIEVALFGLGSLLVALSTSFTFFLIARVIQALGGGGIFIIASSYVLSKFPAQRQGTALGLLGGMNGIAAILGPNIGAFILDITGNWHWLFLINVPIAILLFIAGLKFIQEEQELNRAAVDWSGIAVLTVGVLSLMYSFSNLDGVNMLQSLTSPMFYSFFLAGAAVLVVFYWMEKRLEGSDREPVISTQLLNIASFRWTLLIAFFSGAILASVIFIPGFVEQYLGVSSTASGYWFTPLALASGIGAGGGGYLVDRKGPIWTLSVAGLLSAIGFLLFPLWVEHIWQFVIASTLVGIGFGMMLGAPVNVLVTEQAGENNKGIAVATSSLFRQMAMAIAPTIFAGFLARSFSNLGSNIQSGLAERGIQVPQAMLEQYASGGAAGNDVSGLMAGLSKIPDSNIRETLLQAVHQTTGQGYSGLFWSAVIFSILTLIAALVTGRLRQKEKQQQKMNESLGTLS</sequence>
<feature type="transmembrane region" description="Helical" evidence="6">
    <location>
        <begin position="268"/>
        <end position="294"/>
    </location>
</feature>
<evidence type="ECO:0000256" key="5">
    <source>
        <dbReference type="ARBA" id="ARBA00023136"/>
    </source>
</evidence>
<dbReference type="Pfam" id="PF07690">
    <property type="entry name" value="MFS_1"/>
    <property type="match status" value="1"/>
</dbReference>
<feature type="transmembrane region" description="Helical" evidence="6">
    <location>
        <begin position="74"/>
        <end position="91"/>
    </location>
</feature>
<reference evidence="8" key="1">
    <citation type="submission" date="2024-05" db="EMBL/GenBank/DDBJ databases">
        <title>Draft genome assemblies of 36 bacteria isolated from hibernating arctic ground squirrels.</title>
        <authorList>
            <person name="McKee H."/>
            <person name="Mullen L."/>
            <person name="Drown D.M."/>
            <person name="Duddleston K.N."/>
        </authorList>
    </citation>
    <scope>NUCLEOTIDE SEQUENCE</scope>
    <source>
        <strain evidence="8">AN1007</strain>
    </source>
</reference>
<gene>
    <name evidence="8" type="ORF">ABXS70_26310</name>
</gene>
<dbReference type="PRINTS" id="PR01036">
    <property type="entry name" value="TCRTETB"/>
</dbReference>
<dbReference type="Gene3D" id="1.20.1720.10">
    <property type="entry name" value="Multidrug resistance protein D"/>
    <property type="match status" value="1"/>
</dbReference>
<feature type="transmembrane region" description="Helical" evidence="6">
    <location>
        <begin position="334"/>
        <end position="354"/>
    </location>
</feature>
<evidence type="ECO:0000256" key="2">
    <source>
        <dbReference type="ARBA" id="ARBA00022448"/>
    </source>
</evidence>
<feature type="transmembrane region" description="Helical" evidence="6">
    <location>
        <begin position="360"/>
        <end position="383"/>
    </location>
</feature>
<feature type="domain" description="Major facilitator superfamily (MFS) profile" evidence="7">
    <location>
        <begin position="8"/>
        <end position="518"/>
    </location>
</feature>
<dbReference type="Gene3D" id="1.20.1250.20">
    <property type="entry name" value="MFS general substrate transporter like domains"/>
    <property type="match status" value="1"/>
</dbReference>
<evidence type="ECO:0000256" key="3">
    <source>
        <dbReference type="ARBA" id="ARBA00022692"/>
    </source>
</evidence>
<feature type="transmembrane region" description="Helical" evidence="6">
    <location>
        <begin position="404"/>
        <end position="423"/>
    </location>
</feature>
<accession>A0AAU8NDL9</accession>
<dbReference type="SUPFAM" id="SSF103473">
    <property type="entry name" value="MFS general substrate transporter"/>
    <property type="match status" value="1"/>
</dbReference>
<dbReference type="GO" id="GO:0005886">
    <property type="term" value="C:plasma membrane"/>
    <property type="evidence" value="ECO:0007669"/>
    <property type="project" value="UniProtKB-SubCell"/>
</dbReference>
<evidence type="ECO:0000259" key="7">
    <source>
        <dbReference type="PROSITE" id="PS50850"/>
    </source>
</evidence>
<keyword evidence="2" id="KW-0813">Transport</keyword>
<feature type="transmembrane region" description="Helical" evidence="6">
    <location>
        <begin position="192"/>
        <end position="213"/>
    </location>
</feature>
<dbReference type="PANTHER" id="PTHR23501">
    <property type="entry name" value="MAJOR FACILITATOR SUPERFAMILY"/>
    <property type="match status" value="1"/>
</dbReference>
<dbReference type="EMBL" id="CP159992">
    <property type="protein sequence ID" value="XCP94584.1"/>
    <property type="molecule type" value="Genomic_DNA"/>
</dbReference>
<keyword evidence="4 6" id="KW-1133">Transmembrane helix</keyword>
<feature type="transmembrane region" description="Helical" evidence="6">
    <location>
        <begin position="133"/>
        <end position="155"/>
    </location>
</feature>
<feature type="transmembrane region" description="Helical" evidence="6">
    <location>
        <begin position="492"/>
        <end position="513"/>
    </location>
</feature>
<name>A0AAU8NDL9_9BACL</name>
<protein>
    <submittedName>
        <fullName evidence="8">MFS transporter</fullName>
    </submittedName>
</protein>
<keyword evidence="5 6" id="KW-0472">Membrane</keyword>
<dbReference type="GO" id="GO:0022857">
    <property type="term" value="F:transmembrane transporter activity"/>
    <property type="evidence" value="ECO:0007669"/>
    <property type="project" value="InterPro"/>
</dbReference>
<feature type="transmembrane region" description="Helical" evidence="6">
    <location>
        <begin position="97"/>
        <end position="121"/>
    </location>
</feature>
<feature type="transmembrane region" description="Helical" evidence="6">
    <location>
        <begin position="229"/>
        <end position="247"/>
    </location>
</feature>
<feature type="transmembrane region" description="Helical" evidence="6">
    <location>
        <begin position="161"/>
        <end position="180"/>
    </location>
</feature>
<evidence type="ECO:0000313" key="8">
    <source>
        <dbReference type="EMBL" id="XCP94584.1"/>
    </source>
</evidence>
<evidence type="ECO:0000256" key="6">
    <source>
        <dbReference type="SAM" id="Phobius"/>
    </source>
</evidence>
<comment type="subcellular location">
    <subcellularLocation>
        <location evidence="1">Cell membrane</location>
        <topology evidence="1">Multi-pass membrane protein</topology>
    </subcellularLocation>
</comment>
<dbReference type="RefSeq" id="WP_366292055.1">
    <property type="nucleotide sequence ID" value="NZ_CP159992.1"/>
</dbReference>
<evidence type="ECO:0000256" key="4">
    <source>
        <dbReference type="ARBA" id="ARBA00022989"/>
    </source>
</evidence>
<feature type="transmembrane region" description="Helical" evidence="6">
    <location>
        <begin position="43"/>
        <end position="62"/>
    </location>
</feature>
<keyword evidence="3 6" id="KW-0812">Transmembrane</keyword>
<dbReference type="CDD" id="cd17321">
    <property type="entry name" value="MFS_MMR_MDR_like"/>
    <property type="match status" value="1"/>
</dbReference>
<dbReference type="InterPro" id="IPR011701">
    <property type="entry name" value="MFS"/>
</dbReference>